<protein>
    <submittedName>
        <fullName evidence="1">Uncharacterized protein</fullName>
    </submittedName>
</protein>
<name>A0A1M7TZI6_9FIRM</name>
<organism evidence="1 2">
    <name type="scientific">Desulfitobacterium chlororespirans DSM 11544</name>
    <dbReference type="NCBI Taxonomy" id="1121395"/>
    <lineage>
        <taxon>Bacteria</taxon>
        <taxon>Bacillati</taxon>
        <taxon>Bacillota</taxon>
        <taxon>Clostridia</taxon>
        <taxon>Eubacteriales</taxon>
        <taxon>Desulfitobacteriaceae</taxon>
        <taxon>Desulfitobacterium</taxon>
    </lineage>
</organism>
<gene>
    <name evidence="1" type="ORF">SAMN02745215_02793</name>
</gene>
<dbReference type="STRING" id="1121395.SAMN02745215_02793"/>
<sequence length="597" mass="66467">MKNRNLFPLERNRYYHGKMLTARDFETEQNYYNNKRRLINRCVLGAGVICGLGVYRNDDTSLSIETGLALDYDGREIAVTSPIIRKLQMIEGFETLVGHEQAYLCLEYDELLREPMNNIGAADSESQQFNKIEESFRLYLDPNQPDINTLFGEGGRNNVQTLYQGQGVSIYEVVPAIALAGQEFTAEYVVLKGAGLPPLSFTYTYESDTIRKEEGGTIQILFNEDKNSDQEIYRVGYTLKAAALADMQVPFGKGKGIFSLGMGDLRDQLELPLKHEIYLAGSPAKYEQMVEVHLSNLEKQLSGGDTPIYLARLDYISAGSTHILRKVNPLPFGQRITGIGGGQERKVSGNPSWQELLQNVTTNVEILKYWQKPEVKVRYSAPKKALNFHFGVPSSEAYDYATSSGIVEIPLSGAIRVNARFTSEEVPHNLGLGHVSLNFAVEFGSDESKKLLFGNGEVFKMKEVPKVEVAGILYPENGTFRIGIRCLDHVEGHLLKIRWFAYKVTRDTAELRAKDVVSIKITPDIHKMKVLERMHFEAAVGGTADKGVTWSVKDADGGKMDQSGLYQAPSIPGTFEIVAASTADPEIKTSAFVIVEE</sequence>
<evidence type="ECO:0000313" key="2">
    <source>
        <dbReference type="Proteomes" id="UP000184010"/>
    </source>
</evidence>
<evidence type="ECO:0000313" key="1">
    <source>
        <dbReference type="EMBL" id="SHN76083.1"/>
    </source>
</evidence>
<dbReference type="EMBL" id="FRDN01000008">
    <property type="protein sequence ID" value="SHN76083.1"/>
    <property type="molecule type" value="Genomic_DNA"/>
</dbReference>
<reference evidence="2" key="1">
    <citation type="submission" date="2016-12" db="EMBL/GenBank/DDBJ databases">
        <authorList>
            <person name="Varghese N."/>
            <person name="Submissions S."/>
        </authorList>
    </citation>
    <scope>NUCLEOTIDE SEQUENCE [LARGE SCALE GENOMIC DNA]</scope>
    <source>
        <strain evidence="2">DSM 11544</strain>
    </source>
</reference>
<dbReference type="Proteomes" id="UP000184010">
    <property type="component" value="Unassembled WGS sequence"/>
</dbReference>
<proteinExistence type="predicted"/>
<accession>A0A1M7TZI6</accession>
<dbReference type="AlphaFoldDB" id="A0A1M7TZI6"/>
<keyword evidence="2" id="KW-1185">Reference proteome</keyword>
<dbReference type="RefSeq" id="WP_072773155.1">
    <property type="nucleotide sequence ID" value="NZ_FRDN01000008.1"/>
</dbReference>